<accession>A0A7J7E336</accession>
<sequence length="142" mass="16053">MASLFAYSASVQFNDPDWYFWLPLYACAFFVNLVNWVFLFNSTIRQIAKLALWLGLFLFVKVVIEGFVSGAAGFWSLDLSERVVREKIGSGLVVTSMILHLEASSSEAKLRPRYIEHGMTILVGISYGLPFAFFVVHKGEMK</sequence>
<evidence type="ECO:0008006" key="4">
    <source>
        <dbReference type="Google" id="ProtNLM"/>
    </source>
</evidence>
<feature type="transmembrane region" description="Helical" evidence="1">
    <location>
        <begin position="20"/>
        <end position="38"/>
    </location>
</feature>
<evidence type="ECO:0000256" key="1">
    <source>
        <dbReference type="SAM" id="Phobius"/>
    </source>
</evidence>
<dbReference type="PANTHER" id="PTHR34262:SF1">
    <property type="entry name" value="TRANSMEMBRANE PROTEIN 220"/>
    <property type="match status" value="1"/>
</dbReference>
<protein>
    <recommendedName>
        <fullName evidence="4">Transmembrane protein</fullName>
    </recommendedName>
</protein>
<dbReference type="AlphaFoldDB" id="A0A7J7E336"/>
<evidence type="ECO:0000313" key="3">
    <source>
        <dbReference type="Proteomes" id="UP000593562"/>
    </source>
</evidence>
<proteinExistence type="predicted"/>
<dbReference type="EMBL" id="JAAARO010000001">
    <property type="protein sequence ID" value="KAF5752943.1"/>
    <property type="molecule type" value="Genomic_DNA"/>
</dbReference>
<dbReference type="Proteomes" id="UP000593562">
    <property type="component" value="Unassembled WGS sequence"/>
</dbReference>
<keyword evidence="1" id="KW-1133">Transmembrane helix</keyword>
<name>A0A7J7E336_TRIWF</name>
<comment type="caution">
    <text evidence="2">The sequence shown here is derived from an EMBL/GenBank/DDBJ whole genome shotgun (WGS) entry which is preliminary data.</text>
</comment>
<gene>
    <name evidence="2" type="ORF">HS088_TW01G00861</name>
</gene>
<reference evidence="2 3" key="1">
    <citation type="journal article" date="2020" name="Nat. Commun.">
        <title>Genome of Tripterygium wilfordii and identification of cytochrome P450 involved in triptolide biosynthesis.</title>
        <authorList>
            <person name="Tu L."/>
            <person name="Su P."/>
            <person name="Zhang Z."/>
            <person name="Gao L."/>
            <person name="Wang J."/>
            <person name="Hu T."/>
            <person name="Zhou J."/>
            <person name="Zhang Y."/>
            <person name="Zhao Y."/>
            <person name="Liu Y."/>
            <person name="Song Y."/>
            <person name="Tong Y."/>
            <person name="Lu Y."/>
            <person name="Yang J."/>
            <person name="Xu C."/>
            <person name="Jia M."/>
            <person name="Peters R.J."/>
            <person name="Huang L."/>
            <person name="Gao W."/>
        </authorList>
    </citation>
    <scope>NUCLEOTIDE SEQUENCE [LARGE SCALE GENOMIC DNA]</scope>
    <source>
        <strain evidence="3">cv. XIE 37</strain>
        <tissue evidence="2">Leaf</tissue>
    </source>
</reference>
<organism evidence="2 3">
    <name type="scientific">Tripterygium wilfordii</name>
    <name type="common">Thunder God vine</name>
    <dbReference type="NCBI Taxonomy" id="458696"/>
    <lineage>
        <taxon>Eukaryota</taxon>
        <taxon>Viridiplantae</taxon>
        <taxon>Streptophyta</taxon>
        <taxon>Embryophyta</taxon>
        <taxon>Tracheophyta</taxon>
        <taxon>Spermatophyta</taxon>
        <taxon>Magnoliopsida</taxon>
        <taxon>eudicotyledons</taxon>
        <taxon>Gunneridae</taxon>
        <taxon>Pentapetalae</taxon>
        <taxon>rosids</taxon>
        <taxon>fabids</taxon>
        <taxon>Celastrales</taxon>
        <taxon>Celastraceae</taxon>
        <taxon>Tripterygium</taxon>
    </lineage>
</organism>
<dbReference type="Pfam" id="PF15071">
    <property type="entry name" value="TMEM220"/>
    <property type="match status" value="1"/>
</dbReference>
<evidence type="ECO:0000313" key="2">
    <source>
        <dbReference type="EMBL" id="KAF5752943.1"/>
    </source>
</evidence>
<keyword evidence="1" id="KW-0812">Transmembrane</keyword>
<keyword evidence="3" id="KW-1185">Reference proteome</keyword>
<feature type="transmembrane region" description="Helical" evidence="1">
    <location>
        <begin position="114"/>
        <end position="136"/>
    </location>
</feature>
<dbReference type="PANTHER" id="PTHR34262">
    <property type="entry name" value="TRANSMEMBRANE PROTEIN 220"/>
    <property type="match status" value="1"/>
</dbReference>
<keyword evidence="1" id="KW-0472">Membrane</keyword>
<dbReference type="InParanoid" id="A0A7J7E336"/>
<feature type="transmembrane region" description="Helical" evidence="1">
    <location>
        <begin position="50"/>
        <end position="75"/>
    </location>
</feature>
<dbReference type="InterPro" id="IPR029377">
    <property type="entry name" value="TMEM220"/>
</dbReference>